<dbReference type="AlphaFoldDB" id="A0A6G1KER5"/>
<dbReference type="Proteomes" id="UP000799428">
    <property type="component" value="Unassembled WGS sequence"/>
</dbReference>
<feature type="non-terminal residue" evidence="1">
    <location>
        <position position="174"/>
    </location>
</feature>
<accession>A0A6G1KER5</accession>
<proteinExistence type="predicted"/>
<evidence type="ECO:0000313" key="1">
    <source>
        <dbReference type="EMBL" id="KAF2711123.1"/>
    </source>
</evidence>
<name>A0A6G1KER5_9PLEO</name>
<protein>
    <submittedName>
        <fullName evidence="1">Uncharacterized protein</fullName>
    </submittedName>
</protein>
<dbReference type="OrthoDB" id="47059at2759"/>
<keyword evidence="2" id="KW-1185">Reference proteome</keyword>
<gene>
    <name evidence="1" type="ORF">K504DRAFT_350742</name>
</gene>
<sequence>NTSTSTTIVRCPSTILSRLRRLNEAEIITLFTPFVSHPPSTVLARNMDPFEPLGRALPRQVRHIPYRLDAGMTEYHTDFLPSSGAVIMVLCATENVISRNAQAFEQQIKFAQNILRKVHENKSLANIPVVLLLFTNSAASQVHEDQLSDFPVLVSCDDYTPDTFGTIVRLVFGM</sequence>
<organism evidence="1 2">
    <name type="scientific">Pleomassaria siparia CBS 279.74</name>
    <dbReference type="NCBI Taxonomy" id="1314801"/>
    <lineage>
        <taxon>Eukaryota</taxon>
        <taxon>Fungi</taxon>
        <taxon>Dikarya</taxon>
        <taxon>Ascomycota</taxon>
        <taxon>Pezizomycotina</taxon>
        <taxon>Dothideomycetes</taxon>
        <taxon>Pleosporomycetidae</taxon>
        <taxon>Pleosporales</taxon>
        <taxon>Pleomassariaceae</taxon>
        <taxon>Pleomassaria</taxon>
    </lineage>
</organism>
<reference evidence="1" key="1">
    <citation type="journal article" date="2020" name="Stud. Mycol.">
        <title>101 Dothideomycetes genomes: a test case for predicting lifestyles and emergence of pathogens.</title>
        <authorList>
            <person name="Haridas S."/>
            <person name="Albert R."/>
            <person name="Binder M."/>
            <person name="Bloem J."/>
            <person name="Labutti K."/>
            <person name="Salamov A."/>
            <person name="Andreopoulos B."/>
            <person name="Baker S."/>
            <person name="Barry K."/>
            <person name="Bills G."/>
            <person name="Bluhm B."/>
            <person name="Cannon C."/>
            <person name="Castanera R."/>
            <person name="Culley D."/>
            <person name="Daum C."/>
            <person name="Ezra D."/>
            <person name="Gonzalez J."/>
            <person name="Henrissat B."/>
            <person name="Kuo A."/>
            <person name="Liang C."/>
            <person name="Lipzen A."/>
            <person name="Lutzoni F."/>
            <person name="Magnuson J."/>
            <person name="Mondo S."/>
            <person name="Nolan M."/>
            <person name="Ohm R."/>
            <person name="Pangilinan J."/>
            <person name="Park H.-J."/>
            <person name="Ramirez L."/>
            <person name="Alfaro M."/>
            <person name="Sun H."/>
            <person name="Tritt A."/>
            <person name="Yoshinaga Y."/>
            <person name="Zwiers L.-H."/>
            <person name="Turgeon B."/>
            <person name="Goodwin S."/>
            <person name="Spatafora J."/>
            <person name="Crous P."/>
            <person name="Grigoriev I."/>
        </authorList>
    </citation>
    <scope>NUCLEOTIDE SEQUENCE</scope>
    <source>
        <strain evidence="1">CBS 279.74</strain>
    </source>
</reference>
<evidence type="ECO:0000313" key="2">
    <source>
        <dbReference type="Proteomes" id="UP000799428"/>
    </source>
</evidence>
<feature type="non-terminal residue" evidence="1">
    <location>
        <position position="1"/>
    </location>
</feature>
<dbReference type="EMBL" id="MU005768">
    <property type="protein sequence ID" value="KAF2711123.1"/>
    <property type="molecule type" value="Genomic_DNA"/>
</dbReference>